<sequence>MRPLNIAVYLVAAIHAMDVGPQLAAAVVQHESISSRAAAVESQVSGAQTVHPSESRLLRGEASASEQAGVGLDVGPLTSEPMKIDQEVVNFIKGRLKLNGDVDMDSIARAKAKPEDFVTAVGLPQNALKDRFDRMKKFEKLMFFVKLLFSRNVDKRLKLLRKFEDAHRKQVATSNGMGRSPGPIL</sequence>
<name>A0AAV0TMG5_HYABA</name>
<dbReference type="Proteomes" id="UP001162031">
    <property type="component" value="Unassembled WGS sequence"/>
</dbReference>
<evidence type="ECO:0008006" key="3">
    <source>
        <dbReference type="Google" id="ProtNLM"/>
    </source>
</evidence>
<dbReference type="EMBL" id="CANTFL010000470">
    <property type="protein sequence ID" value="CAI5723147.1"/>
    <property type="molecule type" value="Genomic_DNA"/>
</dbReference>
<proteinExistence type="predicted"/>
<organism evidence="1 2">
    <name type="scientific">Hyaloperonospora brassicae</name>
    <name type="common">Brassica downy mildew</name>
    <name type="synonym">Peronospora brassicae</name>
    <dbReference type="NCBI Taxonomy" id="162125"/>
    <lineage>
        <taxon>Eukaryota</taxon>
        <taxon>Sar</taxon>
        <taxon>Stramenopiles</taxon>
        <taxon>Oomycota</taxon>
        <taxon>Peronosporomycetes</taxon>
        <taxon>Peronosporales</taxon>
        <taxon>Peronosporaceae</taxon>
        <taxon>Hyaloperonospora</taxon>
    </lineage>
</organism>
<evidence type="ECO:0000313" key="1">
    <source>
        <dbReference type="EMBL" id="CAI5723147.1"/>
    </source>
</evidence>
<gene>
    <name evidence="1" type="ORF">HBR001_LOCUS3045</name>
</gene>
<protein>
    <recommendedName>
        <fullName evidence="3">RxLR effector protein</fullName>
    </recommendedName>
</protein>
<accession>A0AAV0TMG5</accession>
<evidence type="ECO:0000313" key="2">
    <source>
        <dbReference type="Proteomes" id="UP001162031"/>
    </source>
</evidence>
<dbReference type="AlphaFoldDB" id="A0AAV0TMG5"/>
<keyword evidence="2" id="KW-1185">Reference proteome</keyword>
<comment type="caution">
    <text evidence="1">The sequence shown here is derived from an EMBL/GenBank/DDBJ whole genome shotgun (WGS) entry which is preliminary data.</text>
</comment>
<reference evidence="1" key="1">
    <citation type="submission" date="2022-12" db="EMBL/GenBank/DDBJ databases">
        <authorList>
            <person name="Webb A."/>
        </authorList>
    </citation>
    <scope>NUCLEOTIDE SEQUENCE</scope>
    <source>
        <strain evidence="1">Hp1</strain>
    </source>
</reference>